<keyword evidence="1" id="KW-1133">Transmembrane helix</keyword>
<dbReference type="EMBL" id="MLJW01003702">
    <property type="protein sequence ID" value="OIQ71487.1"/>
    <property type="molecule type" value="Genomic_DNA"/>
</dbReference>
<evidence type="ECO:0000256" key="1">
    <source>
        <dbReference type="SAM" id="Phobius"/>
    </source>
</evidence>
<dbReference type="Pfam" id="PF03591">
    <property type="entry name" value="AzlC"/>
    <property type="match status" value="1"/>
</dbReference>
<evidence type="ECO:0000313" key="2">
    <source>
        <dbReference type="EMBL" id="OIQ71487.1"/>
    </source>
</evidence>
<organism evidence="2">
    <name type="scientific">mine drainage metagenome</name>
    <dbReference type="NCBI Taxonomy" id="410659"/>
    <lineage>
        <taxon>unclassified sequences</taxon>
        <taxon>metagenomes</taxon>
        <taxon>ecological metagenomes</taxon>
    </lineage>
</organism>
<feature type="transmembrane region" description="Helical" evidence="1">
    <location>
        <begin position="155"/>
        <end position="180"/>
    </location>
</feature>
<comment type="caution">
    <text evidence="2">The sequence shown here is derived from an EMBL/GenBank/DDBJ whole genome shotgun (WGS) entry which is preliminary data.</text>
</comment>
<proteinExistence type="predicted"/>
<dbReference type="InterPro" id="IPR011606">
    <property type="entry name" value="Brnchd-chn_aa_trnsp_permease"/>
</dbReference>
<feature type="transmembrane region" description="Helical" evidence="1">
    <location>
        <begin position="36"/>
        <end position="56"/>
    </location>
</feature>
<feature type="transmembrane region" description="Helical" evidence="1">
    <location>
        <begin position="186"/>
        <end position="203"/>
    </location>
</feature>
<sequence length="256" mass="27638">MRSTTQLFWFPLALPTLDSPQWQSSLRAFAWGMRSVTSTVLTLVLLATYVGIGALAHDTHFSLGWVLASTLFVWAGPAQIILLSTLGSGATVVQAAVAVTVSAIRLFPMVVSVLPMLRTPQTKRRHLVLATHFTAVTLWVECFRLLPQVPRERRVAFVHGLGAGLVSVSLTATTIGYGLAANLPELFAAAILLLTPLSFLLSTARNSRQLADLLALALGLALFPVVAMFHTGVDILISGITAGTIAYAVHWWREQQ</sequence>
<accession>A0A1J5PUQ6</accession>
<feature type="transmembrane region" description="Helical" evidence="1">
    <location>
        <begin position="92"/>
        <end position="117"/>
    </location>
</feature>
<protein>
    <submittedName>
        <fullName evidence="2">AzlC protein</fullName>
    </submittedName>
</protein>
<dbReference type="AlphaFoldDB" id="A0A1J5PUQ6"/>
<feature type="transmembrane region" description="Helical" evidence="1">
    <location>
        <begin position="235"/>
        <end position="252"/>
    </location>
</feature>
<reference evidence="2" key="1">
    <citation type="submission" date="2016-10" db="EMBL/GenBank/DDBJ databases">
        <title>Sequence of Gallionella enrichment culture.</title>
        <authorList>
            <person name="Poehlein A."/>
            <person name="Muehling M."/>
            <person name="Daniel R."/>
        </authorList>
    </citation>
    <scope>NUCLEOTIDE SEQUENCE</scope>
</reference>
<keyword evidence="1" id="KW-0472">Membrane</keyword>
<feature type="transmembrane region" description="Helical" evidence="1">
    <location>
        <begin position="63"/>
        <end position="86"/>
    </location>
</feature>
<name>A0A1J5PUQ6_9ZZZZ</name>
<feature type="transmembrane region" description="Helical" evidence="1">
    <location>
        <begin position="210"/>
        <end position="229"/>
    </location>
</feature>
<gene>
    <name evidence="2" type="ORF">GALL_468950</name>
</gene>
<keyword evidence="1" id="KW-0812">Transmembrane</keyword>